<evidence type="ECO:0000256" key="2">
    <source>
        <dbReference type="ARBA" id="ARBA00022670"/>
    </source>
</evidence>
<gene>
    <name evidence="7" type="ORF">HC026_11065</name>
</gene>
<evidence type="ECO:0000313" key="7">
    <source>
        <dbReference type="EMBL" id="NLR19433.1"/>
    </source>
</evidence>
<reference evidence="7 8" key="1">
    <citation type="submission" date="2020-04" db="EMBL/GenBank/DDBJ databases">
        <title>A novel species of genus Lactobacillus that was isolated from fermented food Zha-chili.</title>
        <authorList>
            <person name="Zhang Z."/>
        </authorList>
    </citation>
    <scope>NUCLEOTIDE SEQUENCE [LARGE SCALE GENOMIC DNA]</scope>
    <source>
        <strain evidence="8">HBUAS51383</strain>
    </source>
</reference>
<name>A0ABX1L314_9LACO</name>
<dbReference type="GO" id="GO:0008233">
    <property type="term" value="F:peptidase activity"/>
    <property type="evidence" value="ECO:0007669"/>
    <property type="project" value="UniProtKB-KW"/>
</dbReference>
<dbReference type="Pfam" id="PF04327">
    <property type="entry name" value="Peptidase_Prp"/>
    <property type="match status" value="1"/>
</dbReference>
<sequence>MIQVKVNQLTIPNKITINGHAESGPYGQDIVCAAVSVLYSQLEQYLSDADVADDGKQVHINVRTLDEGDKRLLTAFTGTVEQLSMQYPKNVTLTSGD</sequence>
<evidence type="ECO:0000313" key="8">
    <source>
        <dbReference type="Proteomes" id="UP000763447"/>
    </source>
</evidence>
<organism evidence="7 8">
    <name type="scientific">Secundilactobacillus angelensis</name>
    <dbReference type="NCBI Taxonomy" id="2722706"/>
    <lineage>
        <taxon>Bacteria</taxon>
        <taxon>Bacillati</taxon>
        <taxon>Bacillota</taxon>
        <taxon>Bacilli</taxon>
        <taxon>Lactobacillales</taxon>
        <taxon>Lactobacillaceae</taxon>
        <taxon>Secundilactobacillus</taxon>
    </lineage>
</organism>
<dbReference type="InterPro" id="IPR036764">
    <property type="entry name" value="Peptidase_Prp_sf"/>
</dbReference>
<evidence type="ECO:0000256" key="3">
    <source>
        <dbReference type="ARBA" id="ARBA00022801"/>
    </source>
</evidence>
<evidence type="ECO:0000256" key="4">
    <source>
        <dbReference type="ARBA" id="ARBA00022807"/>
    </source>
</evidence>
<dbReference type="Proteomes" id="UP000763447">
    <property type="component" value="Unassembled WGS sequence"/>
</dbReference>
<dbReference type="Gene3D" id="3.30.70.1490">
    <property type="entry name" value="Cysteine protease Prp"/>
    <property type="match status" value="1"/>
</dbReference>
<dbReference type="RefSeq" id="WP_168925991.1">
    <property type="nucleotide sequence ID" value="NZ_JAAXLJ010000026.1"/>
</dbReference>
<comment type="similarity">
    <text evidence="5">Belongs to the Prp family.</text>
</comment>
<keyword evidence="2 7" id="KW-0645">Protease</keyword>
<proteinExistence type="inferred from homology"/>
<dbReference type="SUPFAM" id="SSF118010">
    <property type="entry name" value="TM1457-like"/>
    <property type="match status" value="1"/>
</dbReference>
<evidence type="ECO:0000256" key="5">
    <source>
        <dbReference type="ARBA" id="ARBA00044503"/>
    </source>
</evidence>
<dbReference type="GO" id="GO:0006508">
    <property type="term" value="P:proteolysis"/>
    <property type="evidence" value="ECO:0007669"/>
    <property type="project" value="UniProtKB-KW"/>
</dbReference>
<dbReference type="CDD" id="cd16332">
    <property type="entry name" value="Prp-like"/>
    <property type="match status" value="1"/>
</dbReference>
<comment type="caution">
    <text evidence="7">The sequence shown here is derived from an EMBL/GenBank/DDBJ whole genome shotgun (WGS) entry which is preliminary data.</text>
</comment>
<keyword evidence="3" id="KW-0378">Hydrolase</keyword>
<evidence type="ECO:0000256" key="1">
    <source>
        <dbReference type="ARBA" id="ARBA00022517"/>
    </source>
</evidence>
<dbReference type="EMBL" id="JAAXLJ010000026">
    <property type="protein sequence ID" value="NLR19433.1"/>
    <property type="molecule type" value="Genomic_DNA"/>
</dbReference>
<keyword evidence="1" id="KW-0690">Ribosome biogenesis</keyword>
<evidence type="ECO:0000256" key="6">
    <source>
        <dbReference type="ARBA" id="ARBA00044538"/>
    </source>
</evidence>
<accession>A0ABX1L314</accession>
<keyword evidence="8" id="KW-1185">Reference proteome</keyword>
<keyword evidence="4" id="KW-0788">Thiol protease</keyword>
<protein>
    <recommendedName>
        <fullName evidence="6">Ribosomal processing cysteine protease Prp</fullName>
    </recommendedName>
</protein>
<dbReference type="InterPro" id="IPR007422">
    <property type="entry name" value="Peptidase_Prp"/>
</dbReference>